<accession>A0A329EHA9</accession>
<dbReference type="AlphaFoldDB" id="A0A329EHA9"/>
<organism evidence="1 2">
    <name type="scientific">Vibrio diazotrophicus</name>
    <dbReference type="NCBI Taxonomy" id="685"/>
    <lineage>
        <taxon>Bacteria</taxon>
        <taxon>Pseudomonadati</taxon>
        <taxon>Pseudomonadota</taxon>
        <taxon>Gammaproteobacteria</taxon>
        <taxon>Vibrionales</taxon>
        <taxon>Vibrionaceae</taxon>
        <taxon>Vibrio</taxon>
    </lineage>
</organism>
<evidence type="ECO:0000313" key="2">
    <source>
        <dbReference type="Proteomes" id="UP000248729"/>
    </source>
</evidence>
<dbReference type="EMBL" id="QLTR01000001">
    <property type="protein sequence ID" value="RAS69668.1"/>
    <property type="molecule type" value="Genomic_DNA"/>
</dbReference>
<proteinExistence type="predicted"/>
<evidence type="ECO:0000313" key="1">
    <source>
        <dbReference type="EMBL" id="RAS69668.1"/>
    </source>
</evidence>
<comment type="caution">
    <text evidence="1">The sequence shown here is derived from an EMBL/GenBank/DDBJ whole genome shotgun (WGS) entry which is preliminary data.</text>
</comment>
<reference evidence="1 2" key="1">
    <citation type="submission" date="2018-06" db="EMBL/GenBank/DDBJ databases">
        <title>Freshwater and sediment microbial communities from various areas in North America, analyzing microbe dynamics in response to fracking.</title>
        <authorList>
            <person name="Lamendella R."/>
        </authorList>
    </citation>
    <scope>NUCLEOTIDE SEQUENCE [LARGE SCALE GENOMIC DNA]</scope>
    <source>
        <strain evidence="1 2">99A</strain>
    </source>
</reference>
<sequence length="489" mass="56619">MDLDQSQYLLLSELKQLKLRIESEPAEVLAVAENALVQAKQSQFHDGIIQALIIMSRCAWCEMDYRRGLKYIKEAYQYQNSLDTDEFLPEILHVHALQFWGQAKYYTAQQFWINALEQSALVDEIEVLIESLIGLGNIWRITKQYDQACSTHQLAAKVAHNMDIPWLEGKARILWAWDLYLLEQYVDMLTVLDGADEALIGHHDKTWQAEVWDFRGLALLGLERIEDAQQATQKAHKLAVAHNLSWMKAHSYISRARIELLRKNLAQAAQLLISAEETARSFDNGELLSQICYQQSLVAEESGDDKTAFEAFKKYRKYSLQMLHEQTMRLGSDKARTSKRQLDQRAIKLLNRIRNQHDFHTEKHLSNVVPENYWWEQMVLHKVDLMNSTFSVISIHHSNPLFLDACTELVHSLCGSKDLLSRLSANYLGLLVNEHGEAAKHMFDVLEKMIEIYPWERKKLHGALPDTTLHTIVSFPFTLEQLEDMGWEE</sequence>
<name>A0A329EHA9_VIBDI</name>
<evidence type="ECO:0008006" key="3">
    <source>
        <dbReference type="Google" id="ProtNLM"/>
    </source>
</evidence>
<dbReference type="SMART" id="SM00028">
    <property type="entry name" value="TPR"/>
    <property type="match status" value="3"/>
</dbReference>
<protein>
    <recommendedName>
        <fullName evidence="3">Tetratricopeptide repeat protein</fullName>
    </recommendedName>
</protein>
<dbReference type="InterPro" id="IPR011990">
    <property type="entry name" value="TPR-like_helical_dom_sf"/>
</dbReference>
<dbReference type="SUPFAM" id="SSF48452">
    <property type="entry name" value="TPR-like"/>
    <property type="match status" value="1"/>
</dbReference>
<dbReference type="Proteomes" id="UP000248729">
    <property type="component" value="Unassembled WGS sequence"/>
</dbReference>
<dbReference type="InterPro" id="IPR019734">
    <property type="entry name" value="TPR_rpt"/>
</dbReference>
<dbReference type="Gene3D" id="1.25.40.10">
    <property type="entry name" value="Tetratricopeptide repeat domain"/>
    <property type="match status" value="1"/>
</dbReference>
<gene>
    <name evidence="1" type="ORF">DET48_101243</name>
</gene>